<evidence type="ECO:0000256" key="4">
    <source>
        <dbReference type="PROSITE-ProRule" id="PRU00175"/>
    </source>
</evidence>
<dbReference type="GO" id="GO:0016567">
    <property type="term" value="P:protein ubiquitination"/>
    <property type="evidence" value="ECO:0007669"/>
    <property type="project" value="TreeGrafter"/>
</dbReference>
<sequence>MASREPMWFCHECSAEMRPLMMPDPHCAVCRGTFVEKIENPQDDPRQYHHAPLDADPDDQPFNPLDLLMGLQSVMGEGRSGSPRTRDRPRSPQFTSTSSSFTFRFDNTGNGPPRFSTSSSRSPPTRSDSVPPLFGMGARRDRREEGDITGPLMFQYLAALLSQPGRDGAPGNPMMAHLFGQGAEPGRMGDYVFSQEALDQILTQLMEHSSSHPVPATEEIMQNLPKIILEEGSPLLEKDCAVCKEQFQLGTEDPAEQIVVTLPCKHPFHEGCIMPWLKSSATCPVCRHELVPQPRHHGPGEGPSGRPDASGPNGAPGSPPNPFSRFGGAANPGSGANNGQRSGGLLGILESFMNGGAGASSSNSGGGGNNTSNAGRTPGGGSHSRANSDPNIPGNRPGNSRRSSSSSDGSGRSGHIPGSWSDVD</sequence>
<evidence type="ECO:0000313" key="7">
    <source>
        <dbReference type="EMBL" id="KAH8099756.1"/>
    </source>
</evidence>
<dbReference type="SUPFAM" id="SSF57850">
    <property type="entry name" value="RING/U-box"/>
    <property type="match status" value="1"/>
</dbReference>
<feature type="region of interest" description="Disordered" evidence="5">
    <location>
        <begin position="294"/>
        <end position="343"/>
    </location>
</feature>
<feature type="compositionally biased region" description="Low complexity" evidence="5">
    <location>
        <begin position="112"/>
        <end position="132"/>
    </location>
</feature>
<evidence type="ECO:0000256" key="3">
    <source>
        <dbReference type="ARBA" id="ARBA00022833"/>
    </source>
</evidence>
<accession>A0A8K0UN81</accession>
<feature type="region of interest" description="Disordered" evidence="5">
    <location>
        <begin position="42"/>
        <end position="140"/>
    </location>
</feature>
<dbReference type="Proteomes" id="UP000813824">
    <property type="component" value="Unassembled WGS sequence"/>
</dbReference>
<feature type="region of interest" description="Disordered" evidence="5">
    <location>
        <begin position="357"/>
        <end position="424"/>
    </location>
</feature>
<dbReference type="PANTHER" id="PTHR15710">
    <property type="entry name" value="E3 UBIQUITIN-PROTEIN LIGASE PRAJA"/>
    <property type="match status" value="1"/>
</dbReference>
<evidence type="ECO:0000256" key="1">
    <source>
        <dbReference type="ARBA" id="ARBA00022723"/>
    </source>
</evidence>
<comment type="caution">
    <text evidence="7">The sequence shown here is derived from an EMBL/GenBank/DDBJ whole genome shotgun (WGS) entry which is preliminary data.</text>
</comment>
<evidence type="ECO:0000313" key="8">
    <source>
        <dbReference type="Proteomes" id="UP000813824"/>
    </source>
</evidence>
<dbReference type="GO" id="GO:0008270">
    <property type="term" value="F:zinc ion binding"/>
    <property type="evidence" value="ECO:0007669"/>
    <property type="project" value="UniProtKB-KW"/>
</dbReference>
<keyword evidence="2 4" id="KW-0863">Zinc-finger</keyword>
<dbReference type="PANTHER" id="PTHR15710:SF243">
    <property type="entry name" value="E3 UBIQUITIN-PROTEIN LIGASE PRAJA-2 ISOFORM X1"/>
    <property type="match status" value="1"/>
</dbReference>
<feature type="compositionally biased region" description="Low complexity" evidence="5">
    <location>
        <begin position="327"/>
        <end position="339"/>
    </location>
</feature>
<keyword evidence="3" id="KW-0862">Zinc</keyword>
<feature type="compositionally biased region" description="Basic and acidic residues" evidence="5">
    <location>
        <begin position="42"/>
        <end position="53"/>
    </location>
</feature>
<proteinExistence type="predicted"/>
<name>A0A8K0UN81_9AGAR</name>
<reference evidence="7" key="1">
    <citation type="journal article" date="2021" name="New Phytol.">
        <title>Evolutionary innovations through gain and loss of genes in the ectomycorrhizal Boletales.</title>
        <authorList>
            <person name="Wu G."/>
            <person name="Miyauchi S."/>
            <person name="Morin E."/>
            <person name="Kuo A."/>
            <person name="Drula E."/>
            <person name="Varga T."/>
            <person name="Kohler A."/>
            <person name="Feng B."/>
            <person name="Cao Y."/>
            <person name="Lipzen A."/>
            <person name="Daum C."/>
            <person name="Hundley H."/>
            <person name="Pangilinan J."/>
            <person name="Johnson J."/>
            <person name="Barry K."/>
            <person name="LaButti K."/>
            <person name="Ng V."/>
            <person name="Ahrendt S."/>
            <person name="Min B."/>
            <person name="Choi I.G."/>
            <person name="Park H."/>
            <person name="Plett J.M."/>
            <person name="Magnuson J."/>
            <person name="Spatafora J.W."/>
            <person name="Nagy L.G."/>
            <person name="Henrissat B."/>
            <person name="Grigoriev I.V."/>
            <person name="Yang Z.L."/>
            <person name="Xu J."/>
            <person name="Martin F.M."/>
        </authorList>
    </citation>
    <scope>NUCLEOTIDE SEQUENCE</scope>
    <source>
        <strain evidence="7">KKN 215</strain>
    </source>
</reference>
<feature type="compositionally biased region" description="Low complexity" evidence="5">
    <location>
        <begin position="94"/>
        <end position="103"/>
    </location>
</feature>
<evidence type="ECO:0000256" key="5">
    <source>
        <dbReference type="SAM" id="MobiDB-lite"/>
    </source>
</evidence>
<dbReference type="GO" id="GO:0005737">
    <property type="term" value="C:cytoplasm"/>
    <property type="evidence" value="ECO:0007669"/>
    <property type="project" value="TreeGrafter"/>
</dbReference>
<dbReference type="Gene3D" id="3.30.40.10">
    <property type="entry name" value="Zinc/RING finger domain, C3HC4 (zinc finger)"/>
    <property type="match status" value="1"/>
</dbReference>
<dbReference type="EMBL" id="JAEVFJ010000018">
    <property type="protein sequence ID" value="KAH8099756.1"/>
    <property type="molecule type" value="Genomic_DNA"/>
</dbReference>
<feature type="domain" description="RING-type" evidence="6">
    <location>
        <begin position="240"/>
        <end position="287"/>
    </location>
</feature>
<protein>
    <recommendedName>
        <fullName evidence="6">RING-type domain-containing protein</fullName>
    </recommendedName>
</protein>
<gene>
    <name evidence="7" type="ORF">BXZ70DRAFT_216280</name>
</gene>
<keyword evidence="1" id="KW-0479">Metal-binding</keyword>
<keyword evidence="8" id="KW-1185">Reference proteome</keyword>
<dbReference type="Pfam" id="PF13639">
    <property type="entry name" value="zf-RING_2"/>
    <property type="match status" value="1"/>
</dbReference>
<evidence type="ECO:0000256" key="2">
    <source>
        <dbReference type="ARBA" id="ARBA00022771"/>
    </source>
</evidence>
<dbReference type="PROSITE" id="PS50089">
    <property type="entry name" value="ZF_RING_2"/>
    <property type="match status" value="1"/>
</dbReference>
<evidence type="ECO:0000259" key="6">
    <source>
        <dbReference type="PROSITE" id="PS50089"/>
    </source>
</evidence>
<dbReference type="InterPro" id="IPR013083">
    <property type="entry name" value="Znf_RING/FYVE/PHD"/>
</dbReference>
<dbReference type="InterPro" id="IPR001841">
    <property type="entry name" value="Znf_RING"/>
</dbReference>
<dbReference type="OrthoDB" id="8062037at2759"/>
<dbReference type="GO" id="GO:0061630">
    <property type="term" value="F:ubiquitin protein ligase activity"/>
    <property type="evidence" value="ECO:0007669"/>
    <property type="project" value="TreeGrafter"/>
</dbReference>
<organism evidence="7 8">
    <name type="scientific">Cristinia sonorae</name>
    <dbReference type="NCBI Taxonomy" id="1940300"/>
    <lineage>
        <taxon>Eukaryota</taxon>
        <taxon>Fungi</taxon>
        <taxon>Dikarya</taxon>
        <taxon>Basidiomycota</taxon>
        <taxon>Agaricomycotina</taxon>
        <taxon>Agaricomycetes</taxon>
        <taxon>Agaricomycetidae</taxon>
        <taxon>Agaricales</taxon>
        <taxon>Pleurotineae</taxon>
        <taxon>Stephanosporaceae</taxon>
        <taxon>Cristinia</taxon>
    </lineage>
</organism>
<dbReference type="SMART" id="SM00184">
    <property type="entry name" value="RING"/>
    <property type="match status" value="1"/>
</dbReference>
<feature type="compositionally biased region" description="Low complexity" evidence="5">
    <location>
        <begin position="393"/>
        <end position="414"/>
    </location>
</feature>
<dbReference type="AlphaFoldDB" id="A0A8K0UN81"/>